<dbReference type="EMBL" id="FNPE01000006">
    <property type="protein sequence ID" value="SDY63783.1"/>
    <property type="molecule type" value="Genomic_DNA"/>
</dbReference>
<dbReference type="EC" id="2.2.1.2" evidence="6 12"/>
<organism evidence="13 14">
    <name type="scientific">Delftia lacustris</name>
    <dbReference type="NCBI Taxonomy" id="558537"/>
    <lineage>
        <taxon>Bacteria</taxon>
        <taxon>Pseudomonadati</taxon>
        <taxon>Pseudomonadota</taxon>
        <taxon>Betaproteobacteria</taxon>
        <taxon>Burkholderiales</taxon>
        <taxon>Comamonadaceae</taxon>
        <taxon>Delftia</taxon>
    </lineage>
</organism>
<dbReference type="AlphaFoldDB" id="A0A1H3LHA8"/>
<dbReference type="Gene3D" id="3.20.20.70">
    <property type="entry name" value="Aldolase class I"/>
    <property type="match status" value="1"/>
</dbReference>
<evidence type="ECO:0000256" key="4">
    <source>
        <dbReference type="ARBA" id="ARBA00008012"/>
    </source>
</evidence>
<evidence type="ECO:0000256" key="5">
    <source>
        <dbReference type="ARBA" id="ARBA00011738"/>
    </source>
</evidence>
<dbReference type="PANTHER" id="PTHR10683">
    <property type="entry name" value="TRANSALDOLASE"/>
    <property type="match status" value="1"/>
</dbReference>
<dbReference type="GO" id="GO:0005737">
    <property type="term" value="C:cytoplasm"/>
    <property type="evidence" value="ECO:0007669"/>
    <property type="project" value="UniProtKB-SubCell"/>
</dbReference>
<dbReference type="CDD" id="cd00957">
    <property type="entry name" value="Transaldolase_TalAB"/>
    <property type="match status" value="1"/>
</dbReference>
<dbReference type="PROSITE" id="PS01054">
    <property type="entry name" value="TRANSALDOLASE_1"/>
    <property type="match status" value="1"/>
</dbReference>
<comment type="similarity">
    <text evidence="4 12">Belongs to the transaldolase family. Type 1 subfamily.</text>
</comment>
<evidence type="ECO:0000256" key="8">
    <source>
        <dbReference type="ARBA" id="ARBA00022679"/>
    </source>
</evidence>
<keyword evidence="8 12" id="KW-0808">Transferase</keyword>
<comment type="function">
    <text evidence="1 12">Transaldolase is important for the balance of metabolites in the pentose-phosphate pathway.</text>
</comment>
<keyword evidence="7 12" id="KW-0963">Cytoplasm</keyword>
<evidence type="ECO:0000256" key="1">
    <source>
        <dbReference type="ARBA" id="ARBA00003518"/>
    </source>
</evidence>
<evidence type="ECO:0000256" key="9">
    <source>
        <dbReference type="ARBA" id="ARBA00023126"/>
    </source>
</evidence>
<dbReference type="Proteomes" id="UP000183417">
    <property type="component" value="Unassembled WGS sequence"/>
</dbReference>
<dbReference type="InterPro" id="IPR004730">
    <property type="entry name" value="Transaldolase_1"/>
</dbReference>
<evidence type="ECO:0000256" key="3">
    <source>
        <dbReference type="ARBA" id="ARBA00004857"/>
    </source>
</evidence>
<dbReference type="HAMAP" id="MF_00492">
    <property type="entry name" value="Transaldolase_1"/>
    <property type="match status" value="1"/>
</dbReference>
<dbReference type="GO" id="GO:0009052">
    <property type="term" value="P:pentose-phosphate shunt, non-oxidative branch"/>
    <property type="evidence" value="ECO:0007669"/>
    <property type="project" value="TreeGrafter"/>
</dbReference>
<evidence type="ECO:0000256" key="6">
    <source>
        <dbReference type="ARBA" id="ARBA00013151"/>
    </source>
</evidence>
<dbReference type="InterPro" id="IPR001585">
    <property type="entry name" value="TAL/FSA"/>
</dbReference>
<dbReference type="GeneID" id="94690266"/>
<evidence type="ECO:0000256" key="10">
    <source>
        <dbReference type="ARBA" id="ARBA00023270"/>
    </source>
</evidence>
<evidence type="ECO:0000313" key="14">
    <source>
        <dbReference type="Proteomes" id="UP000183417"/>
    </source>
</evidence>
<accession>A0A1H3LHA8</accession>
<dbReference type="RefSeq" id="WP_074921536.1">
    <property type="nucleotide sequence ID" value="NZ_CP141274.1"/>
</dbReference>
<evidence type="ECO:0000256" key="12">
    <source>
        <dbReference type="HAMAP-Rule" id="MF_00492"/>
    </source>
</evidence>
<gene>
    <name evidence="12" type="primary">tal</name>
    <name evidence="13" type="ORF">SAMN05421547_106203</name>
</gene>
<dbReference type="GO" id="GO:0004801">
    <property type="term" value="F:transaldolase activity"/>
    <property type="evidence" value="ECO:0007669"/>
    <property type="project" value="UniProtKB-UniRule"/>
</dbReference>
<evidence type="ECO:0000256" key="11">
    <source>
        <dbReference type="ARBA" id="ARBA00048810"/>
    </source>
</evidence>
<evidence type="ECO:0000256" key="2">
    <source>
        <dbReference type="ARBA" id="ARBA00004496"/>
    </source>
</evidence>
<comment type="subunit">
    <text evidence="5">Homodimer.</text>
</comment>
<dbReference type="GO" id="GO:0005975">
    <property type="term" value="P:carbohydrate metabolic process"/>
    <property type="evidence" value="ECO:0007669"/>
    <property type="project" value="InterPro"/>
</dbReference>
<proteinExistence type="inferred from homology"/>
<evidence type="ECO:0000313" key="13">
    <source>
        <dbReference type="EMBL" id="SDY63783.1"/>
    </source>
</evidence>
<sequence>MNQLDALRQYTTVVADTGDFHQLAQFQPRDATTNPSLILKAVQKPEYAPLMRATVAQYKGRSLDEVMDRMLVRFGCEILNTIPGRVSTEVDARLSFNTSATVARAERLIELYQAEGVHIDRVLIKIASTWEGIETARQLELRGIHTNLTLLFSFCQAVACGQAKVQLISPFVGRIYDWYKKQAGAQWDEAAMAGANDPGVRSVRAIYEHYKHFGIATEVMGASFRNTGQIVALAGCDLLTIAPELLAQLGASDAPLARALDPEAARTLALDPVHYDEAGFRLALNEDAMATEKLAEGIRAFAADTRKLEALMQQAAD</sequence>
<evidence type="ECO:0000256" key="7">
    <source>
        <dbReference type="ARBA" id="ARBA00022490"/>
    </source>
</evidence>
<dbReference type="FunFam" id="3.20.20.70:FF:000002">
    <property type="entry name" value="Transaldolase"/>
    <property type="match status" value="1"/>
</dbReference>
<dbReference type="PANTHER" id="PTHR10683:SF18">
    <property type="entry name" value="TRANSALDOLASE"/>
    <property type="match status" value="1"/>
</dbReference>
<protein>
    <recommendedName>
        <fullName evidence="6 12">Transaldolase</fullName>
        <ecNumber evidence="6 12">2.2.1.2</ecNumber>
    </recommendedName>
</protein>
<keyword evidence="9 12" id="KW-0570">Pentose shunt</keyword>
<dbReference type="NCBIfam" id="TIGR00874">
    <property type="entry name" value="talAB"/>
    <property type="match status" value="1"/>
</dbReference>
<comment type="catalytic activity">
    <reaction evidence="11 12">
        <text>D-sedoheptulose 7-phosphate + D-glyceraldehyde 3-phosphate = D-erythrose 4-phosphate + beta-D-fructose 6-phosphate</text>
        <dbReference type="Rhea" id="RHEA:17053"/>
        <dbReference type="ChEBI" id="CHEBI:16897"/>
        <dbReference type="ChEBI" id="CHEBI:57483"/>
        <dbReference type="ChEBI" id="CHEBI:57634"/>
        <dbReference type="ChEBI" id="CHEBI:59776"/>
        <dbReference type="EC" id="2.2.1.2"/>
    </reaction>
</comment>
<dbReference type="InterPro" id="IPR013785">
    <property type="entry name" value="Aldolase_TIM"/>
</dbReference>
<name>A0A1H3LHA8_9BURK</name>
<dbReference type="InterPro" id="IPR018225">
    <property type="entry name" value="Transaldolase_AS"/>
</dbReference>
<comment type="pathway">
    <text evidence="3 12">Carbohydrate degradation; pentose phosphate pathway; D-glyceraldehyde 3-phosphate and beta-D-fructose 6-phosphate from D-ribose 5-phosphate and D-xylulose 5-phosphate (non-oxidative stage): step 2/3.</text>
</comment>
<dbReference type="Pfam" id="PF00923">
    <property type="entry name" value="TAL_FSA"/>
    <property type="match status" value="1"/>
</dbReference>
<comment type="subcellular location">
    <subcellularLocation>
        <location evidence="2 12">Cytoplasm</location>
    </subcellularLocation>
</comment>
<feature type="active site" description="Schiff-base intermediate with substrate" evidence="12">
    <location>
        <position position="125"/>
    </location>
</feature>
<reference evidence="13 14" key="1">
    <citation type="submission" date="2016-10" db="EMBL/GenBank/DDBJ databases">
        <authorList>
            <person name="de Groot N.N."/>
        </authorList>
    </citation>
    <scope>NUCLEOTIDE SEQUENCE [LARGE SCALE GENOMIC DNA]</scope>
    <source>
        <strain evidence="13 14">LMG 24775</strain>
    </source>
</reference>
<dbReference type="SUPFAM" id="SSF51569">
    <property type="entry name" value="Aldolase"/>
    <property type="match status" value="1"/>
</dbReference>
<keyword evidence="10 12" id="KW-0704">Schiff base</keyword>
<dbReference type="UniPathway" id="UPA00115">
    <property type="reaction ID" value="UER00414"/>
</dbReference>